<evidence type="ECO:0000313" key="1">
    <source>
        <dbReference type="EMBL" id="CNV17779.1"/>
    </source>
</evidence>
<sequence>MTFGDRLAQFINVIQRRQLGGAINIDSLFRRCFYFINHGRRSGDQIQIVFAFQTLLNDLHVQQAEEAAAEAKAQRRGAFRFIKQ</sequence>
<accession>A0A655EG30</accession>
<organism evidence="1 2">
    <name type="scientific">Salmonella enterica subsp. enterica serovar Bovismorbificans</name>
    <dbReference type="NCBI Taxonomy" id="58097"/>
    <lineage>
        <taxon>Bacteria</taxon>
        <taxon>Pseudomonadati</taxon>
        <taxon>Pseudomonadota</taxon>
        <taxon>Gammaproteobacteria</taxon>
        <taxon>Enterobacterales</taxon>
        <taxon>Enterobacteriaceae</taxon>
        <taxon>Salmonella</taxon>
    </lineage>
</organism>
<evidence type="ECO:0000313" key="2">
    <source>
        <dbReference type="Proteomes" id="UP000041314"/>
    </source>
</evidence>
<gene>
    <name evidence="1" type="ORF">ERS008198_04564</name>
</gene>
<dbReference type="Proteomes" id="UP000041314">
    <property type="component" value="Unassembled WGS sequence"/>
</dbReference>
<reference evidence="1 2" key="1">
    <citation type="submission" date="2015-03" db="EMBL/GenBank/DDBJ databases">
        <authorList>
            <consortium name="Pathogen Informatics"/>
        </authorList>
    </citation>
    <scope>NUCLEOTIDE SEQUENCE [LARGE SCALE GENOMIC DNA]</scope>
    <source>
        <strain evidence="1 2">A1104</strain>
    </source>
</reference>
<proteinExistence type="predicted"/>
<protein>
    <submittedName>
        <fullName evidence="1">Uncharacterized protein</fullName>
    </submittedName>
</protein>
<dbReference type="AlphaFoldDB" id="A0A655EG30"/>
<dbReference type="EMBL" id="CQPA01000065">
    <property type="protein sequence ID" value="CNV17779.1"/>
    <property type="molecule type" value="Genomic_DNA"/>
</dbReference>
<name>A0A655EG30_SALET</name>